<keyword evidence="2" id="KW-1185">Reference proteome</keyword>
<organism evidence="2 3">
    <name type="scientific">Toxocara canis</name>
    <name type="common">Canine roundworm</name>
    <dbReference type="NCBI Taxonomy" id="6265"/>
    <lineage>
        <taxon>Eukaryota</taxon>
        <taxon>Metazoa</taxon>
        <taxon>Ecdysozoa</taxon>
        <taxon>Nematoda</taxon>
        <taxon>Chromadorea</taxon>
        <taxon>Rhabditida</taxon>
        <taxon>Spirurina</taxon>
        <taxon>Ascaridomorpha</taxon>
        <taxon>Ascaridoidea</taxon>
        <taxon>Toxocaridae</taxon>
        <taxon>Toxocara</taxon>
    </lineage>
</organism>
<dbReference type="WBParaSite" id="TCNE_0000995601-mRNA-1">
    <property type="protein sequence ID" value="TCNE_0000995601-mRNA-1"/>
    <property type="gene ID" value="TCNE_0000995601"/>
</dbReference>
<sequence>MSFDYEKFLVILSEQKRPNKMLVERLALNNTNAAFRQSVTSLPKGMRRCRQLSDEVFCCFADLLSKIGTHCYIVEGNITRHLYERWMAPSNFWQTLQLDGTMVGLQRNRDYRILHTRRGV</sequence>
<reference evidence="3" key="1">
    <citation type="submission" date="2016-06" db="UniProtKB">
        <authorList>
            <consortium name="WormBaseParasite"/>
        </authorList>
    </citation>
    <scope>IDENTIFICATION</scope>
</reference>
<accession>A0A183UN86</accession>
<evidence type="ECO:0000313" key="2">
    <source>
        <dbReference type="Proteomes" id="UP000050794"/>
    </source>
</evidence>
<gene>
    <name evidence="1" type="ORF">TCNE_LOCUS9956</name>
</gene>
<protein>
    <submittedName>
        <fullName evidence="3">PMD domain-containing protein</fullName>
    </submittedName>
</protein>
<evidence type="ECO:0000313" key="3">
    <source>
        <dbReference type="WBParaSite" id="TCNE_0000995601-mRNA-1"/>
    </source>
</evidence>
<dbReference type="AlphaFoldDB" id="A0A183UN86"/>
<evidence type="ECO:0000313" key="1">
    <source>
        <dbReference type="EMBL" id="VDM41277.1"/>
    </source>
</evidence>
<dbReference type="EMBL" id="UYWY01020339">
    <property type="protein sequence ID" value="VDM41277.1"/>
    <property type="molecule type" value="Genomic_DNA"/>
</dbReference>
<name>A0A183UN86_TOXCA</name>
<dbReference type="Proteomes" id="UP000050794">
    <property type="component" value="Unassembled WGS sequence"/>
</dbReference>
<reference evidence="1 2" key="2">
    <citation type="submission" date="2018-11" db="EMBL/GenBank/DDBJ databases">
        <authorList>
            <consortium name="Pathogen Informatics"/>
        </authorList>
    </citation>
    <scope>NUCLEOTIDE SEQUENCE [LARGE SCALE GENOMIC DNA]</scope>
</reference>
<proteinExistence type="predicted"/>